<proteinExistence type="inferred from homology"/>
<protein>
    <recommendedName>
        <fullName evidence="16">HlyC/CorC family transporter</fullName>
    </recommendedName>
</protein>
<feature type="transmembrane region" description="Helical" evidence="11">
    <location>
        <begin position="156"/>
        <end position="176"/>
    </location>
</feature>
<dbReference type="GO" id="GO:0005886">
    <property type="term" value="C:plasma membrane"/>
    <property type="evidence" value="ECO:0007669"/>
    <property type="project" value="UniProtKB-SubCell"/>
</dbReference>
<keyword evidence="3" id="KW-1003">Cell membrane</keyword>
<dbReference type="Pfam" id="PF00571">
    <property type="entry name" value="CBS"/>
    <property type="match status" value="2"/>
</dbReference>
<dbReference type="EMBL" id="BARH01000004">
    <property type="protein sequence ID" value="GAC90293.1"/>
    <property type="molecule type" value="Genomic_DNA"/>
</dbReference>
<evidence type="ECO:0000259" key="12">
    <source>
        <dbReference type="PROSITE" id="PS51371"/>
    </source>
</evidence>
<dbReference type="Pfam" id="PF01595">
    <property type="entry name" value="CNNM"/>
    <property type="match status" value="1"/>
</dbReference>
<dbReference type="CDD" id="cd04590">
    <property type="entry name" value="CBS_pair_CorC_HlyC_assoc"/>
    <property type="match status" value="1"/>
</dbReference>
<gene>
    <name evidence="14" type="ORF">KN10_0729</name>
</gene>
<feature type="transmembrane region" description="Helical" evidence="11">
    <location>
        <begin position="12"/>
        <end position="33"/>
    </location>
</feature>
<dbReference type="GO" id="GO:0050660">
    <property type="term" value="F:flavin adenine dinucleotide binding"/>
    <property type="evidence" value="ECO:0007669"/>
    <property type="project" value="InterPro"/>
</dbReference>
<dbReference type="InterPro" id="IPR016169">
    <property type="entry name" value="FAD-bd_PCMH_sub2"/>
</dbReference>
<dbReference type="PROSITE" id="PS51846">
    <property type="entry name" value="CNNM"/>
    <property type="match status" value="1"/>
</dbReference>
<dbReference type="Gene3D" id="3.30.465.10">
    <property type="match status" value="1"/>
</dbReference>
<accession>R4FZP4</accession>
<keyword evidence="8 10" id="KW-0472">Membrane</keyword>
<comment type="caution">
    <text evidence="14">The sequence shown here is derived from an EMBL/GenBank/DDBJ whole genome shotgun (WGS) entry which is preliminary data.</text>
</comment>
<dbReference type="InterPro" id="IPR046342">
    <property type="entry name" value="CBS_dom_sf"/>
</dbReference>
<keyword evidence="5" id="KW-0677">Repeat</keyword>
<dbReference type="Pfam" id="PF03471">
    <property type="entry name" value="CorC_HlyC"/>
    <property type="match status" value="1"/>
</dbReference>
<evidence type="ECO:0000256" key="4">
    <source>
        <dbReference type="ARBA" id="ARBA00022692"/>
    </source>
</evidence>
<evidence type="ECO:0008006" key="16">
    <source>
        <dbReference type="Google" id="ProtNLM"/>
    </source>
</evidence>
<evidence type="ECO:0000256" key="5">
    <source>
        <dbReference type="ARBA" id="ARBA00022737"/>
    </source>
</evidence>
<dbReference type="Proteomes" id="UP000013057">
    <property type="component" value="Unassembled WGS sequence"/>
</dbReference>
<evidence type="ECO:0000256" key="9">
    <source>
        <dbReference type="PROSITE-ProRule" id="PRU00703"/>
    </source>
</evidence>
<comment type="similarity">
    <text evidence="2">Belongs to the UPF0053 family.</text>
</comment>
<evidence type="ECO:0000313" key="14">
    <source>
        <dbReference type="EMBL" id="GAC90293.1"/>
    </source>
</evidence>
<dbReference type="InterPro" id="IPR044751">
    <property type="entry name" value="Ion_transp-like_CBS"/>
</dbReference>
<dbReference type="Gene3D" id="3.10.580.10">
    <property type="entry name" value="CBS-domain"/>
    <property type="match status" value="1"/>
</dbReference>
<organism evidence="14 15">
    <name type="scientific">Anoxybacillus flavithermus NBRC 109594</name>
    <dbReference type="NCBI Taxonomy" id="1315967"/>
    <lineage>
        <taxon>Bacteria</taxon>
        <taxon>Bacillati</taxon>
        <taxon>Bacillota</taxon>
        <taxon>Bacilli</taxon>
        <taxon>Bacillales</taxon>
        <taxon>Anoxybacillaceae</taxon>
        <taxon>Anoxybacillus</taxon>
    </lineage>
</organism>
<evidence type="ECO:0000256" key="8">
    <source>
        <dbReference type="ARBA" id="ARBA00023136"/>
    </source>
</evidence>
<dbReference type="PANTHER" id="PTHR43099:SF2">
    <property type="entry name" value="UPF0053 PROTEIN YRKA"/>
    <property type="match status" value="1"/>
</dbReference>
<dbReference type="PANTHER" id="PTHR43099">
    <property type="entry name" value="UPF0053 PROTEIN YRKA"/>
    <property type="match status" value="1"/>
</dbReference>
<evidence type="ECO:0000256" key="3">
    <source>
        <dbReference type="ARBA" id="ARBA00022475"/>
    </source>
</evidence>
<comment type="subcellular location">
    <subcellularLocation>
        <location evidence="1">Cell membrane</location>
        <topology evidence="1">Multi-pass membrane protein</topology>
    </subcellularLocation>
</comment>
<evidence type="ECO:0000256" key="10">
    <source>
        <dbReference type="PROSITE-ProRule" id="PRU01193"/>
    </source>
</evidence>
<evidence type="ECO:0000256" key="2">
    <source>
        <dbReference type="ARBA" id="ARBA00006337"/>
    </source>
</evidence>
<evidence type="ECO:0000259" key="13">
    <source>
        <dbReference type="PROSITE" id="PS51846"/>
    </source>
</evidence>
<keyword evidence="6 10" id="KW-1133">Transmembrane helix</keyword>
<keyword evidence="4 10" id="KW-0812">Transmembrane</keyword>
<keyword evidence="7 9" id="KW-0129">CBS domain</keyword>
<dbReference type="InterPro" id="IPR002550">
    <property type="entry name" value="CNNM"/>
</dbReference>
<feature type="domain" description="CNNM transmembrane" evidence="13">
    <location>
        <begin position="10"/>
        <end position="213"/>
    </location>
</feature>
<evidence type="ECO:0000256" key="11">
    <source>
        <dbReference type="SAM" id="Phobius"/>
    </source>
</evidence>
<feature type="transmembrane region" description="Helical" evidence="11">
    <location>
        <begin position="110"/>
        <end position="135"/>
    </location>
</feature>
<dbReference type="InterPro" id="IPR051676">
    <property type="entry name" value="UPF0053_domain"/>
</dbReference>
<dbReference type="InterPro" id="IPR005170">
    <property type="entry name" value="Transptr-assoc_dom"/>
</dbReference>
<dbReference type="SUPFAM" id="SSF56176">
    <property type="entry name" value="FAD-binding/transporter-associated domain-like"/>
    <property type="match status" value="1"/>
</dbReference>
<feature type="domain" description="CBS" evidence="12">
    <location>
        <begin position="232"/>
        <end position="292"/>
    </location>
</feature>
<dbReference type="SMART" id="SM01091">
    <property type="entry name" value="CorC_HlyC"/>
    <property type="match status" value="1"/>
</dbReference>
<dbReference type="AlphaFoldDB" id="R4FZP4"/>
<evidence type="ECO:0000256" key="6">
    <source>
        <dbReference type="ARBA" id="ARBA00022989"/>
    </source>
</evidence>
<sequence>MTSARIHACGRSLDIFSLWMIVFLIALTGFFVASEFAIVKVRPSRIDQLMEEGNKKAVAAKHVITHLDEYLSANQLGITMTSLGLGWLGEPTVERALRPLFDELHVSPSFAHGASFIVAFATITFIHVVVGELAPKTIAIQKAEAITLWTARPLMLFYRVMYPFIWLLNGSARLVVRLFGFQLSNEKELAHSEEELRLLLSASYKNGEINHTEYKYVNNIFRFDDRVAKEIMVPRKEIVALDVNDSMEYVLQTMREEKYTRYPVIDRDKDHILGLVNVKELFTDLVVNCHERKQLRDYIRPIIQVIETIPIQDLLVKMQKERIHMAILVDEYGGTSGLVTVEDILEEIVGEIRDEFDTDETPLIQMIDDNCTIVDGKVLISEINDLFGLEIDDTDVDTIGGWMLTERYNIRPGEQIEFGGYVFKVLQLDGHHVKKIEVTRLPHNVDVVTDMNEEAALQ</sequence>
<evidence type="ECO:0000256" key="1">
    <source>
        <dbReference type="ARBA" id="ARBA00004651"/>
    </source>
</evidence>
<dbReference type="InterPro" id="IPR036318">
    <property type="entry name" value="FAD-bd_PCMH-like_sf"/>
</dbReference>
<reference evidence="15" key="1">
    <citation type="journal article" date="2013" name="Genome Announc.">
        <title>Draft Genome Sequence of a Thermophilic Member of the Bacillaceae, Anoxybacillus flavithermus Strain Kn10, Isolated from the Kan-nawa Hot Spring in Japan.</title>
        <authorList>
            <person name="Matsutani M."/>
            <person name="Shirakihara Y."/>
            <person name="Imada K."/>
            <person name="Yakushi T."/>
            <person name="Matsushita K."/>
        </authorList>
    </citation>
    <scope>NUCLEOTIDE SEQUENCE [LARGE SCALE GENOMIC DNA]</scope>
    <source>
        <strain evidence="15">NBRC 109594</strain>
    </source>
</reference>
<dbReference type="InterPro" id="IPR000644">
    <property type="entry name" value="CBS_dom"/>
</dbReference>
<evidence type="ECO:0000256" key="7">
    <source>
        <dbReference type="ARBA" id="ARBA00023122"/>
    </source>
</evidence>
<dbReference type="SUPFAM" id="SSF54631">
    <property type="entry name" value="CBS-domain pair"/>
    <property type="match status" value="1"/>
</dbReference>
<dbReference type="FunFam" id="3.10.580.10:FF:000002">
    <property type="entry name" value="Magnesium/cobalt efflux protein CorC"/>
    <property type="match status" value="1"/>
</dbReference>
<feature type="domain" description="CBS" evidence="12">
    <location>
        <begin position="298"/>
        <end position="355"/>
    </location>
</feature>
<dbReference type="PROSITE" id="PS51371">
    <property type="entry name" value="CBS"/>
    <property type="match status" value="2"/>
</dbReference>
<evidence type="ECO:0000313" key="15">
    <source>
        <dbReference type="Proteomes" id="UP000013057"/>
    </source>
</evidence>
<name>R4FZP4_9BACL</name>